<evidence type="ECO:0000313" key="3">
    <source>
        <dbReference type="EMBL" id="CCA18130.1"/>
    </source>
</evidence>
<accession>F0WAF9</accession>
<keyword evidence="1" id="KW-0479">Metal-binding</keyword>
<reference evidence="3" key="1">
    <citation type="journal article" date="2011" name="PLoS Biol.">
        <title>Gene gain and loss during evolution of obligate parasitism in the white rust pathogen of Arabidopsis thaliana.</title>
        <authorList>
            <person name="Kemen E."/>
            <person name="Gardiner A."/>
            <person name="Schultz-Larsen T."/>
            <person name="Kemen A.C."/>
            <person name="Balmuth A.L."/>
            <person name="Robert-Seilaniantz A."/>
            <person name="Bailey K."/>
            <person name="Holub E."/>
            <person name="Studholme D.J."/>
            <person name="Maclean D."/>
            <person name="Jones J.D."/>
        </authorList>
    </citation>
    <scope>NUCLEOTIDE SEQUENCE</scope>
</reference>
<evidence type="ECO:0000256" key="1">
    <source>
        <dbReference type="PROSITE-ProRule" id="PRU00047"/>
    </source>
</evidence>
<keyword evidence="1" id="KW-0863">Zinc-finger</keyword>
<dbReference type="InterPro" id="IPR054722">
    <property type="entry name" value="PolX-like_BBD"/>
</dbReference>
<keyword evidence="1" id="KW-0862">Zinc</keyword>
<reference evidence="3" key="2">
    <citation type="submission" date="2011-02" db="EMBL/GenBank/DDBJ databases">
        <authorList>
            <person name="MacLean D."/>
        </authorList>
    </citation>
    <scope>NUCLEOTIDE SEQUENCE</scope>
</reference>
<dbReference type="SUPFAM" id="SSF57756">
    <property type="entry name" value="Retrovirus zinc finger-like domains"/>
    <property type="match status" value="1"/>
</dbReference>
<dbReference type="InterPro" id="IPR001878">
    <property type="entry name" value="Znf_CCHC"/>
</dbReference>
<organism evidence="3">
    <name type="scientific">Albugo laibachii Nc14</name>
    <dbReference type="NCBI Taxonomy" id="890382"/>
    <lineage>
        <taxon>Eukaryota</taxon>
        <taxon>Sar</taxon>
        <taxon>Stramenopiles</taxon>
        <taxon>Oomycota</taxon>
        <taxon>Peronosporomycetes</taxon>
        <taxon>Albuginales</taxon>
        <taxon>Albuginaceae</taxon>
        <taxon>Albugo</taxon>
    </lineage>
</organism>
<protein>
    <submittedName>
        <fullName evidence="3">Putative polyprotein</fullName>
    </submittedName>
</protein>
<name>F0WAF9_9STRA</name>
<dbReference type="Pfam" id="PF22936">
    <property type="entry name" value="Pol_BBD"/>
    <property type="match status" value="1"/>
</dbReference>
<proteinExistence type="predicted"/>
<evidence type="ECO:0000259" key="2">
    <source>
        <dbReference type="PROSITE" id="PS50158"/>
    </source>
</evidence>
<dbReference type="Gene3D" id="4.10.60.10">
    <property type="entry name" value="Zinc finger, CCHC-type"/>
    <property type="match status" value="1"/>
</dbReference>
<gene>
    <name evidence="3" type="primary">AlNc14C45G3686</name>
    <name evidence="3" type="ORF">ALNC14_042730</name>
</gene>
<dbReference type="AlphaFoldDB" id="F0WAF9"/>
<dbReference type="EMBL" id="FR824090">
    <property type="protein sequence ID" value="CCA18130.1"/>
    <property type="molecule type" value="Genomic_DNA"/>
</dbReference>
<dbReference type="InterPro" id="IPR036875">
    <property type="entry name" value="Znf_CCHC_sf"/>
</dbReference>
<dbReference type="GO" id="GO:0008270">
    <property type="term" value="F:zinc ion binding"/>
    <property type="evidence" value="ECO:0007669"/>
    <property type="project" value="UniProtKB-KW"/>
</dbReference>
<dbReference type="GO" id="GO:0003676">
    <property type="term" value="F:nucleic acid binding"/>
    <property type="evidence" value="ECO:0007669"/>
    <property type="project" value="InterPro"/>
</dbReference>
<dbReference type="PANTHER" id="PTHR47592">
    <property type="entry name" value="PBF68 PROTEIN"/>
    <property type="match status" value="1"/>
</dbReference>
<feature type="domain" description="CCHC-type" evidence="2">
    <location>
        <begin position="75"/>
        <end position="91"/>
    </location>
</feature>
<dbReference type="PROSITE" id="PS50158">
    <property type="entry name" value="ZF_CCHC"/>
    <property type="match status" value="1"/>
</dbReference>
<dbReference type="HOGENOM" id="CLU_732402_0_0_1"/>
<sequence length="378" mass="43618">MERCVNLMNLILLGSLSDDYDSIVKINENIQGIDLFRAKELLHREYEGLVRKEQSESALKSTRKTQQKTYGSQGKCFNCNQYGHKKIDCKKNRSVQNAEKAFTYSNGSHGGWILDNGASSHMCPFQEEFADIRSLEKPVLISVANGVQGEAKGIGTIRIILPNSRPIHIEDVLYVPQLYRRVMSITSLASKNLEILFGESSCKIEDEEELIVRAKMMGRSNEYCCLHHESLTMRRTSRQDPVSDMFGKRPTVKEMRVSDTPIWTKQDERSNIKRHFVFQKNPKTQHLDVNYNYDSDIRLRYVIQDDDQETFIMMQPVEHTLESMDVDAAGLNYPIMNETDADMLRVNQEQAIVPRGRYIEISWMSNIQISRARYPSSR</sequence>
<dbReference type="SMART" id="SM00343">
    <property type="entry name" value="ZnF_C2HC"/>
    <property type="match status" value="1"/>
</dbReference>